<evidence type="ECO:0000259" key="8">
    <source>
        <dbReference type="PROSITE" id="PS50850"/>
    </source>
</evidence>
<reference evidence="10" key="1">
    <citation type="journal article" date="2017" name="Genome Biol.">
        <title>Comparative genomics reveals high biological diversity and specific adaptations in the industrially and medically important fungal genus Aspergillus.</title>
        <authorList>
            <person name="de Vries R.P."/>
            <person name="Riley R."/>
            <person name="Wiebenga A."/>
            <person name="Aguilar-Osorio G."/>
            <person name="Amillis S."/>
            <person name="Uchima C.A."/>
            <person name="Anderluh G."/>
            <person name="Asadollahi M."/>
            <person name="Askin M."/>
            <person name="Barry K."/>
            <person name="Battaglia E."/>
            <person name="Bayram O."/>
            <person name="Benocci T."/>
            <person name="Braus-Stromeyer S.A."/>
            <person name="Caldana C."/>
            <person name="Canovas D."/>
            <person name="Cerqueira G.C."/>
            <person name="Chen F."/>
            <person name="Chen W."/>
            <person name="Choi C."/>
            <person name="Clum A."/>
            <person name="Dos Santos R.A."/>
            <person name="Damasio A.R."/>
            <person name="Diallinas G."/>
            <person name="Emri T."/>
            <person name="Fekete E."/>
            <person name="Flipphi M."/>
            <person name="Freyberg S."/>
            <person name="Gallo A."/>
            <person name="Gournas C."/>
            <person name="Habgood R."/>
            <person name="Hainaut M."/>
            <person name="Harispe M.L."/>
            <person name="Henrissat B."/>
            <person name="Hilden K.S."/>
            <person name="Hope R."/>
            <person name="Hossain A."/>
            <person name="Karabika E."/>
            <person name="Karaffa L."/>
            <person name="Karanyi Z."/>
            <person name="Krasevec N."/>
            <person name="Kuo A."/>
            <person name="Kusch H."/>
            <person name="LaButti K."/>
            <person name="Lagendijk E.L."/>
            <person name="Lapidus A."/>
            <person name="Levasseur A."/>
            <person name="Lindquist E."/>
            <person name="Lipzen A."/>
            <person name="Logrieco A.F."/>
            <person name="MacCabe A."/>
            <person name="Maekelae M.R."/>
            <person name="Malavazi I."/>
            <person name="Melin P."/>
            <person name="Meyer V."/>
            <person name="Mielnichuk N."/>
            <person name="Miskei M."/>
            <person name="Molnar A.P."/>
            <person name="Mule G."/>
            <person name="Ngan C.Y."/>
            <person name="Orejas M."/>
            <person name="Orosz E."/>
            <person name="Ouedraogo J.P."/>
            <person name="Overkamp K.M."/>
            <person name="Park H.-S."/>
            <person name="Perrone G."/>
            <person name="Piumi F."/>
            <person name="Punt P.J."/>
            <person name="Ram A.F."/>
            <person name="Ramon A."/>
            <person name="Rauscher S."/>
            <person name="Record E."/>
            <person name="Riano-Pachon D.M."/>
            <person name="Robert V."/>
            <person name="Roehrig J."/>
            <person name="Ruller R."/>
            <person name="Salamov A."/>
            <person name="Salih N.S."/>
            <person name="Samson R.A."/>
            <person name="Sandor E."/>
            <person name="Sanguinetti M."/>
            <person name="Schuetze T."/>
            <person name="Sepcic K."/>
            <person name="Shelest E."/>
            <person name="Sherlock G."/>
            <person name="Sophianopoulou V."/>
            <person name="Squina F.M."/>
            <person name="Sun H."/>
            <person name="Susca A."/>
            <person name="Todd R.B."/>
            <person name="Tsang A."/>
            <person name="Unkles S.E."/>
            <person name="van de Wiele N."/>
            <person name="van Rossen-Uffink D."/>
            <person name="Oliveira J.V."/>
            <person name="Vesth T.C."/>
            <person name="Visser J."/>
            <person name="Yu J.-H."/>
            <person name="Zhou M."/>
            <person name="Andersen M.R."/>
            <person name="Archer D.B."/>
            <person name="Baker S.E."/>
            <person name="Benoit I."/>
            <person name="Brakhage A.A."/>
            <person name="Braus G.H."/>
            <person name="Fischer R."/>
            <person name="Frisvad J.C."/>
            <person name="Goldman G.H."/>
            <person name="Houbraken J."/>
            <person name="Oakley B."/>
            <person name="Pocsi I."/>
            <person name="Scazzocchio C."/>
            <person name="Seiboth B."/>
            <person name="vanKuyk P.A."/>
            <person name="Wortman J."/>
            <person name="Dyer P.S."/>
            <person name="Grigoriev I.V."/>
        </authorList>
    </citation>
    <scope>NUCLEOTIDE SEQUENCE [LARGE SCALE GENOMIC DNA]</scope>
    <source>
        <strain evidence="10">CBS 583.65</strain>
    </source>
</reference>
<evidence type="ECO:0000256" key="6">
    <source>
        <dbReference type="ARBA" id="ARBA00023136"/>
    </source>
</evidence>
<dbReference type="GO" id="GO:0016020">
    <property type="term" value="C:membrane"/>
    <property type="evidence" value="ECO:0007669"/>
    <property type="project" value="UniProtKB-SubCell"/>
</dbReference>
<feature type="transmembrane region" description="Helical" evidence="7">
    <location>
        <begin position="262"/>
        <end position="281"/>
    </location>
</feature>
<feature type="transmembrane region" description="Helical" evidence="7">
    <location>
        <begin position="100"/>
        <end position="120"/>
    </location>
</feature>
<protein>
    <recommendedName>
        <fullName evidence="8">Major facilitator superfamily (MFS) profile domain-containing protein</fullName>
    </recommendedName>
</protein>
<evidence type="ECO:0000256" key="1">
    <source>
        <dbReference type="ARBA" id="ARBA00004141"/>
    </source>
</evidence>
<dbReference type="SUPFAM" id="SSF103473">
    <property type="entry name" value="MFS general substrate transporter"/>
    <property type="match status" value="1"/>
</dbReference>
<feature type="transmembrane region" description="Helical" evidence="7">
    <location>
        <begin position="193"/>
        <end position="213"/>
    </location>
</feature>
<accession>A0A1L9P2L3</accession>
<gene>
    <name evidence="9" type="ORF">ASPVEDRAFT_118787</name>
</gene>
<evidence type="ECO:0000313" key="9">
    <source>
        <dbReference type="EMBL" id="OJI95767.1"/>
    </source>
</evidence>
<feature type="transmembrane region" description="Helical" evidence="7">
    <location>
        <begin position="126"/>
        <end position="150"/>
    </location>
</feature>
<comment type="subcellular location">
    <subcellularLocation>
        <location evidence="1">Membrane</location>
        <topology evidence="1">Multi-pass membrane protein</topology>
    </subcellularLocation>
</comment>
<organism evidence="9 10">
    <name type="scientific">Aspergillus versicolor CBS 583.65</name>
    <dbReference type="NCBI Taxonomy" id="1036611"/>
    <lineage>
        <taxon>Eukaryota</taxon>
        <taxon>Fungi</taxon>
        <taxon>Dikarya</taxon>
        <taxon>Ascomycota</taxon>
        <taxon>Pezizomycotina</taxon>
        <taxon>Eurotiomycetes</taxon>
        <taxon>Eurotiomycetidae</taxon>
        <taxon>Eurotiales</taxon>
        <taxon>Aspergillaceae</taxon>
        <taxon>Aspergillus</taxon>
        <taxon>Aspergillus subgen. Nidulantes</taxon>
    </lineage>
</organism>
<dbReference type="VEuPathDB" id="FungiDB:ASPVEDRAFT_118787"/>
<dbReference type="Gene3D" id="1.20.1250.20">
    <property type="entry name" value="MFS general substrate transporter like domains"/>
    <property type="match status" value="2"/>
</dbReference>
<evidence type="ECO:0000256" key="3">
    <source>
        <dbReference type="ARBA" id="ARBA00022448"/>
    </source>
</evidence>
<dbReference type="PROSITE" id="PS50850">
    <property type="entry name" value="MFS"/>
    <property type="match status" value="1"/>
</dbReference>
<dbReference type="GeneID" id="63721153"/>
<feature type="transmembrane region" description="Helical" evidence="7">
    <location>
        <begin position="31"/>
        <end position="48"/>
    </location>
</feature>
<feature type="transmembrane region" description="Helical" evidence="7">
    <location>
        <begin position="162"/>
        <end position="181"/>
    </location>
</feature>
<dbReference type="EMBL" id="KV878125">
    <property type="protein sequence ID" value="OJI95767.1"/>
    <property type="molecule type" value="Genomic_DNA"/>
</dbReference>
<evidence type="ECO:0000256" key="4">
    <source>
        <dbReference type="ARBA" id="ARBA00022692"/>
    </source>
</evidence>
<sequence length="475" mass="52164">MEDVKHSENASAGDLLAQYSDAEKTKAFRKLDWNLIPLLGVLYMLSYIDRGNVGNAYTAGMGEEWGITSNQYSWIITAYYIAYIAFHWFILLWKLVSLPMWVAIMAFGWGAASILQAATTNFAGMIALRCLIGAFEAGFAPGVAFFLSFFYQRSEMGFRYGLFISFSPIANCFASALAYGIVHARTSLAQWQLLFIVEGIPTILIAPLAYMFLPKGPGECHFLTKPENEIVRLRALKARGHEEKGKLDLKQVFAAFYDYKNYFQAVIIFCLNAAFAALPAFLPTIIEDIGYSSVQAQGLSAPPYLASYFVCLAASFASDRLGNRSYFLTALSTVGAIGYLVQALVETSGVRYFATYLICAGVFPAVALTFTWVTDNQGSASKRGAGLMIFGMVGQTGSIAGSRFFPKEEGPLYVKGMAISAGLLFFAALLAQVLRYSMSRENKRRDAENGSVDVGEMPDEVVNSGDDHPGFRFIL</sequence>
<dbReference type="PANTHER" id="PTHR43791:SF75">
    <property type="entry name" value="TRANSPORTER, PUTATIVE (AFU_ORTHOLOGUE AFUA_2G00110)-RELATED"/>
    <property type="match status" value="1"/>
</dbReference>
<keyword evidence="3" id="KW-0813">Transport</keyword>
<evidence type="ECO:0000256" key="5">
    <source>
        <dbReference type="ARBA" id="ARBA00022989"/>
    </source>
</evidence>
<dbReference type="Proteomes" id="UP000184073">
    <property type="component" value="Unassembled WGS sequence"/>
</dbReference>
<keyword evidence="4 7" id="KW-0812">Transmembrane</keyword>
<dbReference type="PANTHER" id="PTHR43791">
    <property type="entry name" value="PERMEASE-RELATED"/>
    <property type="match status" value="1"/>
</dbReference>
<dbReference type="GO" id="GO:0022857">
    <property type="term" value="F:transmembrane transporter activity"/>
    <property type="evidence" value="ECO:0007669"/>
    <property type="project" value="InterPro"/>
</dbReference>
<keyword evidence="6 7" id="KW-0472">Membrane</keyword>
<feature type="transmembrane region" description="Helical" evidence="7">
    <location>
        <begin position="72"/>
        <end position="93"/>
    </location>
</feature>
<dbReference type="InterPro" id="IPR020846">
    <property type="entry name" value="MFS_dom"/>
</dbReference>
<dbReference type="InterPro" id="IPR011701">
    <property type="entry name" value="MFS"/>
</dbReference>
<dbReference type="AlphaFoldDB" id="A0A1L9P2L3"/>
<evidence type="ECO:0000256" key="2">
    <source>
        <dbReference type="ARBA" id="ARBA00008335"/>
    </source>
</evidence>
<feature type="transmembrane region" description="Helical" evidence="7">
    <location>
        <begin position="351"/>
        <end position="373"/>
    </location>
</feature>
<name>A0A1L9P2L3_ASPVE</name>
<feature type="domain" description="Major facilitator superfamily (MFS) profile" evidence="8">
    <location>
        <begin position="35"/>
        <end position="434"/>
    </location>
</feature>
<evidence type="ECO:0000256" key="7">
    <source>
        <dbReference type="SAM" id="Phobius"/>
    </source>
</evidence>
<dbReference type="RefSeq" id="XP_040661530.1">
    <property type="nucleotide sequence ID" value="XM_040805642.1"/>
</dbReference>
<feature type="transmembrane region" description="Helical" evidence="7">
    <location>
        <begin position="325"/>
        <end position="345"/>
    </location>
</feature>
<keyword evidence="10" id="KW-1185">Reference proteome</keyword>
<dbReference type="OrthoDB" id="2985014at2759"/>
<dbReference type="FunFam" id="1.20.1250.20:FF:000013">
    <property type="entry name" value="MFS general substrate transporter"/>
    <property type="match status" value="1"/>
</dbReference>
<evidence type="ECO:0000313" key="10">
    <source>
        <dbReference type="Proteomes" id="UP000184073"/>
    </source>
</evidence>
<dbReference type="Pfam" id="PF07690">
    <property type="entry name" value="MFS_1"/>
    <property type="match status" value="1"/>
</dbReference>
<feature type="transmembrane region" description="Helical" evidence="7">
    <location>
        <begin position="417"/>
        <end position="436"/>
    </location>
</feature>
<keyword evidence="5 7" id="KW-1133">Transmembrane helix</keyword>
<proteinExistence type="inferred from homology"/>
<comment type="similarity">
    <text evidence="2">Belongs to the major facilitator superfamily.</text>
</comment>
<dbReference type="FunFam" id="1.20.1250.20:FF:000018">
    <property type="entry name" value="MFS transporter permease"/>
    <property type="match status" value="1"/>
</dbReference>
<dbReference type="InterPro" id="IPR036259">
    <property type="entry name" value="MFS_trans_sf"/>
</dbReference>